<sequence>MRISEIDYAGWGPDSSQECNQSERKSLLSLHSSESLYTESFDDVDGNRYGNLDSYTPPILALANKEDSYGIKPSNYSCFGTKEAYLKDFLLNRINSKGVPPLLLRPLAALLELFGIYGFGQTNCASCAAAVAKTLEKNKVYTAIPNLRGADVKGNMGLPFQSAESASELISQLDKYQIADELNGVLVIHRPAMMRMLPGATQGHACNVIKFKDSKFIHFFDAQKRNHVVYDLRIDKQIKPLNEKDMQKLSSMETQVKKFLGFIGDQGIDIYQTGMHEDINKRAEFNPGLM</sequence>
<dbReference type="PATRIC" id="fig|930944.6.peg.2824"/>
<dbReference type="KEGG" id="yey:Y11_28371"/>
<dbReference type="RefSeq" id="WP_005165338.1">
    <property type="nucleotide sequence ID" value="NC_017564.1"/>
</dbReference>
<protein>
    <recommendedName>
        <fullName evidence="3">Tox-PL domain-containing protein</fullName>
    </recommendedName>
</protein>
<dbReference type="Proteomes" id="UP000008084">
    <property type="component" value="Chromosome"/>
</dbReference>
<reference evidence="1 2" key="1">
    <citation type="journal article" date="2011" name="J. Bacteriol.">
        <title>Complete genome sequence of Yersinia enterocolitica subsp. palearctica serogroup O:3.</title>
        <authorList>
            <person name="Batzilla J."/>
            <person name="Hoper D."/>
            <person name="Antonenka U."/>
            <person name="Heesemann J."/>
            <person name="Rakin A."/>
        </authorList>
    </citation>
    <scope>NUCLEOTIDE SEQUENCE [LARGE SCALE GENOMIC DNA]</scope>
    <source>
        <strain evidence="2">DSM 13030 / CIP 106945 / Y11</strain>
    </source>
</reference>
<evidence type="ECO:0000313" key="1">
    <source>
        <dbReference type="EMBL" id="CBY25344.1"/>
    </source>
</evidence>
<name>A0A0H3NWZ5_YERE1</name>
<organism evidence="1 2">
    <name type="scientific">Yersinia enterocolitica subsp. palearctica serotype O:3 (strain DSM 13030 / CIP 106945 / Y11)</name>
    <dbReference type="NCBI Taxonomy" id="930944"/>
    <lineage>
        <taxon>Bacteria</taxon>
        <taxon>Pseudomonadati</taxon>
        <taxon>Pseudomonadota</taxon>
        <taxon>Gammaproteobacteria</taxon>
        <taxon>Enterobacterales</taxon>
        <taxon>Yersiniaceae</taxon>
        <taxon>Yersinia</taxon>
    </lineage>
</organism>
<dbReference type="HOGENOM" id="CLU_083630_0_0_6"/>
<evidence type="ECO:0008006" key="3">
    <source>
        <dbReference type="Google" id="ProtNLM"/>
    </source>
</evidence>
<proteinExistence type="predicted"/>
<dbReference type="EMBL" id="FR729477">
    <property type="protein sequence ID" value="CBY25344.1"/>
    <property type="molecule type" value="Genomic_DNA"/>
</dbReference>
<dbReference type="AlphaFoldDB" id="A0A0H3NWZ5"/>
<gene>
    <name evidence="1" type="ordered locus">Y11_28371</name>
</gene>
<accession>A0A0H3NWZ5</accession>
<dbReference type="GeneID" id="31410817"/>
<evidence type="ECO:0000313" key="2">
    <source>
        <dbReference type="Proteomes" id="UP000008084"/>
    </source>
</evidence>